<evidence type="ECO:0000313" key="2">
    <source>
        <dbReference type="Proteomes" id="UP001215956"/>
    </source>
</evidence>
<reference evidence="1 2" key="1">
    <citation type="submission" date="2023-03" db="EMBL/GenBank/DDBJ databases">
        <title>Whole genome sequencing of Methanotrichaceae archaeon M04Ac.</title>
        <authorList>
            <person name="Khomyakova M.A."/>
            <person name="Merkel A.Y."/>
            <person name="Slobodkin A.I."/>
        </authorList>
    </citation>
    <scope>NUCLEOTIDE SEQUENCE [LARGE SCALE GENOMIC DNA]</scope>
    <source>
        <strain evidence="1 2">M04Ac</strain>
    </source>
</reference>
<dbReference type="Proteomes" id="UP001215956">
    <property type="component" value="Unassembled WGS sequence"/>
</dbReference>
<comment type="caution">
    <text evidence="1">The sequence shown here is derived from an EMBL/GenBank/DDBJ whole genome shotgun (WGS) entry which is preliminary data.</text>
</comment>
<sequence>MIVTAIDTTRIQSYIFGSNILKHNVGASELVRCATQDWVYKELTRLGATNVDLNGCIDDQKAIEHEDLVSELIYAGGGNTVLLFRSAETAREFTRCLSRSTLLKAPGLQLIIAHSREFDWKTKVLSQVVKATLEKANRKKLDHVASAPLLGLSVTADCQYTGLPAIDNNKDDKRISAEIKAKEYIFDVAHDRLTARLPLNGFEIPKEFDDFGRTKGVSSYIAVVHTDGNEMGKRVADITNRYKKPEDNRPYINMMREFSKSITIVAEEALKATFLHLIDCIDHESKIRGVVQIRKDKLPLRPIVMGGDDVTVVCDGRLALTLTEFYLRQITAKPLADGNPLHWSSVKPTTPR</sequence>
<dbReference type="Gene3D" id="3.30.70.270">
    <property type="match status" value="1"/>
</dbReference>
<proteinExistence type="predicted"/>
<evidence type="ECO:0000313" key="1">
    <source>
        <dbReference type="EMBL" id="MDF0594352.1"/>
    </source>
</evidence>
<gene>
    <name evidence="1" type="ORF">P0O24_12280</name>
</gene>
<dbReference type="InterPro" id="IPR043128">
    <property type="entry name" value="Rev_trsase/Diguanyl_cyclase"/>
</dbReference>
<protein>
    <submittedName>
        <fullName evidence="1">Uncharacterized protein</fullName>
    </submittedName>
</protein>
<dbReference type="RefSeq" id="WP_316970042.1">
    <property type="nucleotide sequence ID" value="NZ_JARFPL010000073.1"/>
</dbReference>
<keyword evidence="2" id="KW-1185">Reference proteome</keyword>
<organism evidence="1 2">
    <name type="scientific">Candidatus Methanocrinis alkalitolerans</name>
    <dbReference type="NCBI Taxonomy" id="3033395"/>
    <lineage>
        <taxon>Archaea</taxon>
        <taxon>Methanobacteriati</taxon>
        <taxon>Methanobacteriota</taxon>
        <taxon>Stenosarchaea group</taxon>
        <taxon>Methanomicrobia</taxon>
        <taxon>Methanotrichales</taxon>
        <taxon>Methanotrichaceae</taxon>
        <taxon>Methanocrinis</taxon>
    </lineage>
</organism>
<dbReference type="EMBL" id="JARFPL010000073">
    <property type="protein sequence ID" value="MDF0594352.1"/>
    <property type="molecule type" value="Genomic_DNA"/>
</dbReference>
<name>A0ABT5XI05_9EURY</name>
<accession>A0ABT5XI05</accession>